<reference evidence="8" key="1">
    <citation type="submission" date="2019-01" db="EMBL/GenBank/DDBJ databases">
        <title>Gri0909 isolated from a small marine red alga.</title>
        <authorList>
            <person name="Kim J."/>
            <person name="Jeong S.E."/>
            <person name="Jeon C.O."/>
        </authorList>
    </citation>
    <scope>NUCLEOTIDE SEQUENCE [LARGE SCALE GENOMIC DNA]</scope>
    <source>
        <strain evidence="8">Gri0909</strain>
    </source>
</reference>
<feature type="transmembrane region" description="Helical" evidence="5">
    <location>
        <begin position="130"/>
        <end position="152"/>
    </location>
</feature>
<evidence type="ECO:0000256" key="1">
    <source>
        <dbReference type="ARBA" id="ARBA00004141"/>
    </source>
</evidence>
<evidence type="ECO:0000313" key="8">
    <source>
        <dbReference type="Proteomes" id="UP000287447"/>
    </source>
</evidence>
<name>A0A3S2WUA0_9PROT</name>
<dbReference type="RefSeq" id="WP_127764030.1">
    <property type="nucleotide sequence ID" value="NZ_SADE01000001.1"/>
</dbReference>
<evidence type="ECO:0000256" key="2">
    <source>
        <dbReference type="ARBA" id="ARBA00022692"/>
    </source>
</evidence>
<dbReference type="PANTHER" id="PTHR32322">
    <property type="entry name" value="INNER MEMBRANE TRANSPORTER"/>
    <property type="match status" value="1"/>
</dbReference>
<dbReference type="Gene3D" id="1.10.3730.20">
    <property type="match status" value="1"/>
</dbReference>
<evidence type="ECO:0000256" key="3">
    <source>
        <dbReference type="ARBA" id="ARBA00022989"/>
    </source>
</evidence>
<accession>A0A3S2WUA0</accession>
<dbReference type="EMBL" id="SADE01000001">
    <property type="protein sequence ID" value="RVU38657.1"/>
    <property type="molecule type" value="Genomic_DNA"/>
</dbReference>
<dbReference type="InterPro" id="IPR037185">
    <property type="entry name" value="EmrE-like"/>
</dbReference>
<feature type="domain" description="EamA" evidence="6">
    <location>
        <begin position="160"/>
        <end position="293"/>
    </location>
</feature>
<dbReference type="SUPFAM" id="SSF103481">
    <property type="entry name" value="Multidrug resistance efflux transporter EmrE"/>
    <property type="match status" value="2"/>
</dbReference>
<dbReference type="OrthoDB" id="9810556at2"/>
<feature type="transmembrane region" description="Helical" evidence="5">
    <location>
        <begin position="220"/>
        <end position="241"/>
    </location>
</feature>
<keyword evidence="2 5" id="KW-0812">Transmembrane</keyword>
<evidence type="ECO:0000256" key="5">
    <source>
        <dbReference type="SAM" id="Phobius"/>
    </source>
</evidence>
<feature type="transmembrane region" description="Helical" evidence="5">
    <location>
        <begin position="68"/>
        <end position="91"/>
    </location>
</feature>
<feature type="domain" description="EamA" evidence="6">
    <location>
        <begin position="13"/>
        <end position="143"/>
    </location>
</feature>
<dbReference type="AlphaFoldDB" id="A0A3S2WUA0"/>
<dbReference type="PANTHER" id="PTHR32322:SF9">
    <property type="entry name" value="AMINO-ACID METABOLITE EFFLUX PUMP-RELATED"/>
    <property type="match status" value="1"/>
</dbReference>
<keyword evidence="3 5" id="KW-1133">Transmembrane helix</keyword>
<evidence type="ECO:0000259" key="6">
    <source>
        <dbReference type="Pfam" id="PF00892"/>
    </source>
</evidence>
<feature type="transmembrane region" description="Helical" evidence="5">
    <location>
        <begin position="185"/>
        <end position="208"/>
    </location>
</feature>
<organism evidence="7 8">
    <name type="scientific">Hwanghaeella grinnelliae</name>
    <dbReference type="NCBI Taxonomy" id="2500179"/>
    <lineage>
        <taxon>Bacteria</taxon>
        <taxon>Pseudomonadati</taxon>
        <taxon>Pseudomonadota</taxon>
        <taxon>Alphaproteobacteria</taxon>
        <taxon>Rhodospirillales</taxon>
        <taxon>Rhodospirillaceae</taxon>
        <taxon>Hwanghaeella</taxon>
    </lineage>
</organism>
<gene>
    <name evidence="7" type="ORF">EOI86_05110</name>
</gene>
<comment type="subcellular location">
    <subcellularLocation>
        <location evidence="1">Membrane</location>
        <topology evidence="1">Multi-pass membrane protein</topology>
    </subcellularLocation>
</comment>
<evidence type="ECO:0000256" key="4">
    <source>
        <dbReference type="ARBA" id="ARBA00023136"/>
    </source>
</evidence>
<dbReference type="InterPro" id="IPR050638">
    <property type="entry name" value="AA-Vitamin_Transporters"/>
</dbReference>
<dbReference type="InterPro" id="IPR000620">
    <property type="entry name" value="EamA_dom"/>
</dbReference>
<protein>
    <submittedName>
        <fullName evidence="7">DMT family transporter</fullName>
    </submittedName>
</protein>
<feature type="transmembrane region" description="Helical" evidence="5">
    <location>
        <begin position="253"/>
        <end position="273"/>
    </location>
</feature>
<comment type="caution">
    <text evidence="7">The sequence shown here is derived from an EMBL/GenBank/DDBJ whole genome shotgun (WGS) entry which is preliminary data.</text>
</comment>
<feature type="transmembrane region" description="Helical" evidence="5">
    <location>
        <begin position="38"/>
        <end position="56"/>
    </location>
</feature>
<dbReference type="GO" id="GO:0016020">
    <property type="term" value="C:membrane"/>
    <property type="evidence" value="ECO:0007669"/>
    <property type="project" value="UniProtKB-SubCell"/>
</dbReference>
<sequence>MGARPMSAGVWGLIVLLSLVWGGSFFLTEIILTGMGPLTLVTGRVGIAAVGLWVVIAIRGESLPRFGWIWLGLLAMGALNNVIPFSLISWGQTRIDSGVASILNATTPLFAVLVAHVFTQDEKLTVPRMVGVCCGVAGVAVLIGPNAITGLGDWREGALLGQCAGLAGALSYALAGVFGRRLRGLSPLVAATGMLTGSTILMVPISMIVEQPQAGPFPGLVPLAAVTAIALVCTAFAYLLYFRILARAGATNLLLVTLLIPVSALFLGSAFLGEAITPNALIGIGMIGAGLLAVDGRLMLLLYKPSTSSGA</sequence>
<dbReference type="Proteomes" id="UP000287447">
    <property type="component" value="Unassembled WGS sequence"/>
</dbReference>
<feature type="transmembrane region" description="Helical" evidence="5">
    <location>
        <begin position="97"/>
        <end position="118"/>
    </location>
</feature>
<proteinExistence type="predicted"/>
<dbReference type="Pfam" id="PF00892">
    <property type="entry name" value="EamA"/>
    <property type="match status" value="2"/>
</dbReference>
<feature type="transmembrane region" description="Helical" evidence="5">
    <location>
        <begin position="279"/>
        <end position="303"/>
    </location>
</feature>
<keyword evidence="8" id="KW-1185">Reference proteome</keyword>
<feature type="transmembrane region" description="Helical" evidence="5">
    <location>
        <begin position="158"/>
        <end position="178"/>
    </location>
</feature>
<keyword evidence="4 5" id="KW-0472">Membrane</keyword>
<evidence type="ECO:0000313" key="7">
    <source>
        <dbReference type="EMBL" id="RVU38657.1"/>
    </source>
</evidence>